<dbReference type="GO" id="GO:0005886">
    <property type="term" value="C:plasma membrane"/>
    <property type="evidence" value="ECO:0007669"/>
    <property type="project" value="UniProtKB-SubCell"/>
</dbReference>
<dbReference type="PATRIC" id="fig|1379870.5.peg.4017"/>
<keyword evidence="2" id="KW-1003">Cell membrane</keyword>
<dbReference type="GO" id="GO:0022857">
    <property type="term" value="F:transmembrane transporter activity"/>
    <property type="evidence" value="ECO:0007669"/>
    <property type="project" value="TreeGrafter"/>
</dbReference>
<dbReference type="KEGG" id="srd:SD10_18575"/>
<feature type="transmembrane region" description="Helical" evidence="6">
    <location>
        <begin position="375"/>
        <end position="396"/>
    </location>
</feature>
<feature type="transmembrane region" description="Helical" evidence="6">
    <location>
        <begin position="677"/>
        <end position="696"/>
    </location>
</feature>
<dbReference type="InterPro" id="IPR025857">
    <property type="entry name" value="MacB_PCD"/>
</dbReference>
<dbReference type="PANTHER" id="PTHR30572:SF18">
    <property type="entry name" value="ABC-TYPE MACROLIDE FAMILY EXPORT SYSTEM PERMEASE COMPONENT 2"/>
    <property type="match status" value="1"/>
</dbReference>
<dbReference type="STRING" id="1379870.SD10_18575"/>
<gene>
    <name evidence="9" type="ORF">SD10_18575</name>
</gene>
<dbReference type="PROSITE" id="PS51257">
    <property type="entry name" value="PROKAR_LIPOPROTEIN"/>
    <property type="match status" value="1"/>
</dbReference>
<comment type="subcellular location">
    <subcellularLocation>
        <location evidence="1">Cell membrane</location>
        <topology evidence="1">Multi-pass membrane protein</topology>
    </subcellularLocation>
</comment>
<organism evidence="9 10">
    <name type="scientific">Spirosoma radiotolerans</name>
    <dbReference type="NCBI Taxonomy" id="1379870"/>
    <lineage>
        <taxon>Bacteria</taxon>
        <taxon>Pseudomonadati</taxon>
        <taxon>Bacteroidota</taxon>
        <taxon>Cytophagia</taxon>
        <taxon>Cytophagales</taxon>
        <taxon>Cytophagaceae</taxon>
        <taxon>Spirosoma</taxon>
    </lineage>
</organism>
<name>A0A0E4A0H2_9BACT</name>
<dbReference type="Pfam" id="PF12704">
    <property type="entry name" value="MacB_PCD"/>
    <property type="match status" value="1"/>
</dbReference>
<evidence type="ECO:0000313" key="10">
    <source>
        <dbReference type="Proteomes" id="UP000033054"/>
    </source>
</evidence>
<keyword evidence="5 6" id="KW-0472">Membrane</keyword>
<evidence type="ECO:0000256" key="3">
    <source>
        <dbReference type="ARBA" id="ARBA00022692"/>
    </source>
</evidence>
<dbReference type="Pfam" id="PF02687">
    <property type="entry name" value="FtsX"/>
    <property type="match status" value="2"/>
</dbReference>
<dbReference type="HOGENOM" id="CLU_008713_1_0_10"/>
<feature type="transmembrane region" description="Helical" evidence="6">
    <location>
        <begin position="20"/>
        <end position="41"/>
    </location>
</feature>
<feature type="transmembrane region" description="Helical" evidence="6">
    <location>
        <begin position="280"/>
        <end position="300"/>
    </location>
</feature>
<feature type="domain" description="ABC3 transporter permease C-terminal" evidence="7">
    <location>
        <begin position="286"/>
        <end position="403"/>
    </location>
</feature>
<keyword evidence="4 6" id="KW-1133">Transmembrane helix</keyword>
<evidence type="ECO:0000256" key="2">
    <source>
        <dbReference type="ARBA" id="ARBA00022475"/>
    </source>
</evidence>
<feature type="domain" description="MacB-like periplasmic core" evidence="8">
    <location>
        <begin position="20"/>
        <end position="240"/>
    </location>
</feature>
<accession>A0A0E4A0H2</accession>
<keyword evidence="3 6" id="KW-0812">Transmembrane</keyword>
<evidence type="ECO:0000313" key="9">
    <source>
        <dbReference type="EMBL" id="AKD58638.1"/>
    </source>
</evidence>
<feature type="transmembrane region" description="Helical" evidence="6">
    <location>
        <begin position="732"/>
        <end position="749"/>
    </location>
</feature>
<proteinExistence type="predicted"/>
<reference evidence="9 10" key="1">
    <citation type="journal article" date="2014" name="Curr. Microbiol.">
        <title>Spirosoma radiotolerans sp. nov., a gamma-radiation-resistant bacterium isolated from gamma ray-irradiated soil.</title>
        <authorList>
            <person name="Lee J.J."/>
            <person name="Srinivasan S."/>
            <person name="Lim S."/>
            <person name="Joe M."/>
            <person name="Im S."/>
            <person name="Bae S.I."/>
            <person name="Park K.R."/>
            <person name="Han J.H."/>
            <person name="Park S.H."/>
            <person name="Joo B.M."/>
            <person name="Park S.J."/>
            <person name="Kim M.K."/>
        </authorList>
    </citation>
    <scope>NUCLEOTIDE SEQUENCE [LARGE SCALE GENOMIC DNA]</scope>
    <source>
        <strain evidence="9 10">DG5A</strain>
    </source>
</reference>
<dbReference type="InterPro" id="IPR050250">
    <property type="entry name" value="Macrolide_Exporter_MacB"/>
</dbReference>
<evidence type="ECO:0000256" key="4">
    <source>
        <dbReference type="ARBA" id="ARBA00022989"/>
    </source>
</evidence>
<dbReference type="AlphaFoldDB" id="A0A0E4A0H2"/>
<dbReference type="EMBL" id="CP010429">
    <property type="protein sequence ID" value="AKD58638.1"/>
    <property type="molecule type" value="Genomic_DNA"/>
</dbReference>
<evidence type="ECO:0000256" key="5">
    <source>
        <dbReference type="ARBA" id="ARBA00023136"/>
    </source>
</evidence>
<keyword evidence="10" id="KW-1185">Reference proteome</keyword>
<feature type="transmembrane region" description="Helical" evidence="6">
    <location>
        <begin position="761"/>
        <end position="781"/>
    </location>
</feature>
<dbReference type="InterPro" id="IPR003838">
    <property type="entry name" value="ABC3_permease_C"/>
</dbReference>
<evidence type="ECO:0000259" key="8">
    <source>
        <dbReference type="Pfam" id="PF12704"/>
    </source>
</evidence>
<feature type="domain" description="ABC3 transporter permease C-terminal" evidence="7">
    <location>
        <begin position="682"/>
        <end position="789"/>
    </location>
</feature>
<dbReference type="PANTHER" id="PTHR30572">
    <property type="entry name" value="MEMBRANE COMPONENT OF TRANSPORTER-RELATED"/>
    <property type="match status" value="1"/>
</dbReference>
<evidence type="ECO:0000259" key="7">
    <source>
        <dbReference type="Pfam" id="PF02687"/>
    </source>
</evidence>
<sequence>MIRNYVKNAFRNLTKSKGYSFINITGLAVGMACAVLIFLVVRHETSYDRFHTNGNRIYRVEGENIKEKHTYPGTYTGMTNALHTDLPEAELVVPILQTRGSTLAVPNSDKRFKETFVFAGNELFHLLDYNWVTGDSRTALSQPNTVVLTRAYAEKYFGTTDVLSKTVQLDNKQDLLVVGVLEDYPATTSFPFDILVSFPTIKSAKPDIDLNRWNGWSDNFQVFVLLKNGINPAQLTRRFQHIVVKYLGKEALADKRFFLNSLSQIHYGSNLGGRSANIPLLKTLSFISLLVLLIACFNFINLSTAQAFKRAREVGIRKAIGSTRLSLVYQFLTEAGLLTFLGALTAILLAQISLPAVATTLAIPLTYSDIFTWQTALFASGLLVLTTLLAGVYPALRLSGMAPIWALKNNVSLPHKQWFSLRQGLVVVQFMVSLILISSAFLINQQLDFFRNADLGFDKSALITVSIPDNKPEKLQALRNQLIESPQIKDVSFSFNSASAESNWMQGMQYRKGVETTDIKTQMKMADSHYMATYGIQLLAGEKLKDTDTSSASFKIIANEVFINRMGISRPREAIGQRVYYGDGQEFATIVGVTKNFNVNSLHQKIDPTVIQVVPNNYYQASIKLQGEKPTAGTVQAALAHIEKAWTATFPNQVFDYSFLDQALAQAYQSETRMAKLIEASTFLAILIACLGLFGLATFTAEQRTKEIGVRKVVGASVSGIVILLAKDFLKLVLLAIIIASPIAWYAMSQWLQNFEFKVEIQWWVFALTGLLTAGIALLTVSFQSIRAALVNPVKSLRTE</sequence>
<feature type="transmembrane region" description="Helical" evidence="6">
    <location>
        <begin position="424"/>
        <end position="443"/>
    </location>
</feature>
<evidence type="ECO:0000256" key="1">
    <source>
        <dbReference type="ARBA" id="ARBA00004651"/>
    </source>
</evidence>
<evidence type="ECO:0000256" key="6">
    <source>
        <dbReference type="SAM" id="Phobius"/>
    </source>
</evidence>
<dbReference type="Proteomes" id="UP000033054">
    <property type="component" value="Chromosome"/>
</dbReference>
<protein>
    <submittedName>
        <fullName evidence="9">Macrolide ABC transporter permease</fullName>
    </submittedName>
</protein>